<dbReference type="EMBL" id="KV875127">
    <property type="protein sequence ID" value="OIW22256.1"/>
    <property type="molecule type" value="Genomic_DNA"/>
</dbReference>
<feature type="region of interest" description="Disordered" evidence="1">
    <location>
        <begin position="13"/>
        <end position="40"/>
    </location>
</feature>
<evidence type="ECO:0000313" key="3">
    <source>
        <dbReference type="Proteomes" id="UP000182658"/>
    </source>
</evidence>
<proteinExistence type="predicted"/>
<sequence length="105" mass="11396">MALLSWLQVVGGGPCSGGKTTDLGPQRITSEEEPRTHRSQSDVVTCAGGVICHIRIPHRAKSERRPSCQRLSETSPRQRPASVFASRGRNLRSGHSHAKLQVTVS</sequence>
<feature type="compositionally biased region" description="Basic residues" evidence="1">
    <location>
        <begin position="89"/>
        <end position="98"/>
    </location>
</feature>
<gene>
    <name evidence="2" type="ORF">CONLIGDRAFT_278932</name>
</gene>
<organism evidence="2 3">
    <name type="scientific">Coniochaeta ligniaria NRRL 30616</name>
    <dbReference type="NCBI Taxonomy" id="1408157"/>
    <lineage>
        <taxon>Eukaryota</taxon>
        <taxon>Fungi</taxon>
        <taxon>Dikarya</taxon>
        <taxon>Ascomycota</taxon>
        <taxon>Pezizomycotina</taxon>
        <taxon>Sordariomycetes</taxon>
        <taxon>Sordariomycetidae</taxon>
        <taxon>Coniochaetales</taxon>
        <taxon>Coniochaetaceae</taxon>
        <taxon>Coniochaeta</taxon>
    </lineage>
</organism>
<evidence type="ECO:0000313" key="2">
    <source>
        <dbReference type="EMBL" id="OIW22256.1"/>
    </source>
</evidence>
<dbReference type="InParanoid" id="A0A1J7IXD9"/>
<keyword evidence="3" id="KW-1185">Reference proteome</keyword>
<reference evidence="2 3" key="1">
    <citation type="submission" date="2016-10" db="EMBL/GenBank/DDBJ databases">
        <title>Draft genome sequence of Coniochaeta ligniaria NRRL30616, a lignocellulolytic fungus for bioabatement of inhibitors in plant biomass hydrolysates.</title>
        <authorList>
            <consortium name="DOE Joint Genome Institute"/>
            <person name="Jimenez D.J."/>
            <person name="Hector R.E."/>
            <person name="Riley R."/>
            <person name="Sun H."/>
            <person name="Grigoriev I.V."/>
            <person name="Van Elsas J.D."/>
            <person name="Nichols N.N."/>
        </authorList>
    </citation>
    <scope>NUCLEOTIDE SEQUENCE [LARGE SCALE GENOMIC DNA]</scope>
    <source>
        <strain evidence="2 3">NRRL 30616</strain>
    </source>
</reference>
<dbReference type="AlphaFoldDB" id="A0A1J7IXD9"/>
<evidence type="ECO:0000256" key="1">
    <source>
        <dbReference type="SAM" id="MobiDB-lite"/>
    </source>
</evidence>
<feature type="region of interest" description="Disordered" evidence="1">
    <location>
        <begin position="59"/>
        <end position="105"/>
    </location>
</feature>
<accession>A0A1J7IXD9</accession>
<dbReference type="Proteomes" id="UP000182658">
    <property type="component" value="Unassembled WGS sequence"/>
</dbReference>
<feature type="compositionally biased region" description="Basic and acidic residues" evidence="1">
    <location>
        <begin position="29"/>
        <end position="40"/>
    </location>
</feature>
<protein>
    <submittedName>
        <fullName evidence="2">Uncharacterized protein</fullName>
    </submittedName>
</protein>
<name>A0A1J7IXD9_9PEZI</name>